<accession>A0ABT4Q537</accession>
<dbReference type="PANTHER" id="PTHR33570">
    <property type="entry name" value="4-CARBOXYMUCONOLACTONE DECARBOXYLASE FAMILY PROTEIN"/>
    <property type="match status" value="1"/>
</dbReference>
<dbReference type="Pfam" id="PF02627">
    <property type="entry name" value="CMD"/>
    <property type="match status" value="1"/>
</dbReference>
<dbReference type="InterPro" id="IPR003779">
    <property type="entry name" value="CMD-like"/>
</dbReference>
<keyword evidence="3" id="KW-1185">Reference proteome</keyword>
<protein>
    <submittedName>
        <fullName evidence="2">Carboxymuconolactone decarboxylase family protein</fullName>
    </submittedName>
</protein>
<dbReference type="InterPro" id="IPR052512">
    <property type="entry name" value="4CMD/NDH-1_regulator"/>
</dbReference>
<dbReference type="RefSeq" id="WP_269880343.1">
    <property type="nucleotide sequence ID" value="NZ_JAQAGZ010000003.1"/>
</dbReference>
<evidence type="ECO:0000259" key="1">
    <source>
        <dbReference type="Pfam" id="PF02627"/>
    </source>
</evidence>
<evidence type="ECO:0000313" key="3">
    <source>
        <dbReference type="Proteomes" id="UP001527882"/>
    </source>
</evidence>
<feature type="domain" description="Carboxymuconolactone decarboxylase-like" evidence="1">
    <location>
        <begin position="33"/>
        <end position="114"/>
    </location>
</feature>
<dbReference type="EMBL" id="JAQAGZ010000003">
    <property type="protein sequence ID" value="MCZ8511951.1"/>
    <property type="molecule type" value="Genomic_DNA"/>
</dbReference>
<name>A0ABT4Q537_9BACL</name>
<proteinExistence type="predicted"/>
<comment type="caution">
    <text evidence="2">The sequence shown here is derived from an EMBL/GenBank/DDBJ whole genome shotgun (WGS) entry which is preliminary data.</text>
</comment>
<reference evidence="2 3" key="1">
    <citation type="submission" date="2022-12" db="EMBL/GenBank/DDBJ databases">
        <title>Draft genome sequence of Paenibacillus sp. dW9.</title>
        <authorList>
            <person name="Choi E.-W."/>
            <person name="Kim D.-U."/>
        </authorList>
    </citation>
    <scope>NUCLEOTIDE SEQUENCE [LARGE SCALE GENOMIC DNA]</scope>
    <source>
        <strain evidence="3">dW9</strain>
    </source>
</reference>
<evidence type="ECO:0000313" key="2">
    <source>
        <dbReference type="EMBL" id="MCZ8511951.1"/>
    </source>
</evidence>
<dbReference type="SUPFAM" id="SSF69118">
    <property type="entry name" value="AhpD-like"/>
    <property type="match status" value="1"/>
</dbReference>
<organism evidence="2 3">
    <name type="scientific">Paenibacillus gyeongsangnamensis</name>
    <dbReference type="NCBI Taxonomy" id="3388067"/>
    <lineage>
        <taxon>Bacteria</taxon>
        <taxon>Bacillati</taxon>
        <taxon>Bacillota</taxon>
        <taxon>Bacilli</taxon>
        <taxon>Bacillales</taxon>
        <taxon>Paenibacillaceae</taxon>
        <taxon>Paenibacillus</taxon>
    </lineage>
</organism>
<dbReference type="Proteomes" id="UP001527882">
    <property type="component" value="Unassembled WGS sequence"/>
</dbReference>
<dbReference type="Gene3D" id="1.20.1290.10">
    <property type="entry name" value="AhpD-like"/>
    <property type="match status" value="1"/>
</dbReference>
<gene>
    <name evidence="2" type="ORF">O9H85_05840</name>
</gene>
<dbReference type="PANTHER" id="PTHR33570:SF2">
    <property type="entry name" value="CARBOXYMUCONOLACTONE DECARBOXYLASE-LIKE DOMAIN-CONTAINING PROTEIN"/>
    <property type="match status" value="1"/>
</dbReference>
<sequence length="130" mass="14420">MSDNRVQKGTQVLTKLTGLDSFPPLEAIRNFYPDFADMIVANGFADIYSRQGLDEKQRELITLSSLITQGAIDQLDFHIHAALNVGVSPVEIVELVMHCSAYVGFPKAISAMGVVMRIYQERNISVHQPV</sequence>
<dbReference type="InterPro" id="IPR029032">
    <property type="entry name" value="AhpD-like"/>
</dbReference>